<feature type="non-terminal residue" evidence="1">
    <location>
        <position position="1"/>
    </location>
</feature>
<sequence>ERVDGCLGNMRTGSIHGNEGELFGTALKERAEVVNITALEDGF</sequence>
<comment type="caution">
    <text evidence="1">The sequence shown here is derived from an EMBL/GenBank/DDBJ whole genome shotgun (WGS) entry which is preliminary data.</text>
</comment>
<keyword evidence="2" id="KW-1185">Reference proteome</keyword>
<organism evidence="1 2">
    <name type="scientific">Trifolium medium</name>
    <dbReference type="NCBI Taxonomy" id="97028"/>
    <lineage>
        <taxon>Eukaryota</taxon>
        <taxon>Viridiplantae</taxon>
        <taxon>Streptophyta</taxon>
        <taxon>Embryophyta</taxon>
        <taxon>Tracheophyta</taxon>
        <taxon>Spermatophyta</taxon>
        <taxon>Magnoliopsida</taxon>
        <taxon>eudicotyledons</taxon>
        <taxon>Gunneridae</taxon>
        <taxon>Pentapetalae</taxon>
        <taxon>rosids</taxon>
        <taxon>fabids</taxon>
        <taxon>Fabales</taxon>
        <taxon>Fabaceae</taxon>
        <taxon>Papilionoideae</taxon>
        <taxon>50 kb inversion clade</taxon>
        <taxon>NPAAA clade</taxon>
        <taxon>Hologalegina</taxon>
        <taxon>IRL clade</taxon>
        <taxon>Trifolieae</taxon>
        <taxon>Trifolium</taxon>
    </lineage>
</organism>
<evidence type="ECO:0000313" key="1">
    <source>
        <dbReference type="EMBL" id="MCI65056.1"/>
    </source>
</evidence>
<dbReference type="Proteomes" id="UP000265520">
    <property type="component" value="Unassembled WGS sequence"/>
</dbReference>
<reference evidence="1 2" key="1">
    <citation type="journal article" date="2018" name="Front. Plant Sci.">
        <title>Red Clover (Trifolium pratense) and Zigzag Clover (T. medium) - A Picture of Genomic Similarities and Differences.</title>
        <authorList>
            <person name="Dluhosova J."/>
            <person name="Istvanek J."/>
            <person name="Nedelnik J."/>
            <person name="Repkova J."/>
        </authorList>
    </citation>
    <scope>NUCLEOTIDE SEQUENCE [LARGE SCALE GENOMIC DNA]</scope>
    <source>
        <strain evidence="2">cv. 10/8</strain>
        <tissue evidence="1">Leaf</tissue>
    </source>
</reference>
<dbReference type="EMBL" id="LXQA010668572">
    <property type="protein sequence ID" value="MCI65056.1"/>
    <property type="molecule type" value="Genomic_DNA"/>
</dbReference>
<protein>
    <submittedName>
        <fullName evidence="1">Uncharacterized protein</fullName>
    </submittedName>
</protein>
<evidence type="ECO:0000313" key="2">
    <source>
        <dbReference type="Proteomes" id="UP000265520"/>
    </source>
</evidence>
<proteinExistence type="predicted"/>
<accession>A0A392TY71</accession>
<dbReference type="AlphaFoldDB" id="A0A392TY71"/>
<name>A0A392TY71_9FABA</name>